<sequence>MCTVSFARVNNGVEITSNRDETILRSNALSPAIHLYKHTNLIFPKDPQGGGSWIGGSENGNLACLLNGAFVPHKHNPPYRLSRGIVLLDALVTNDVSTFVNNYNVHNIEPFTLIIYSNGELTVFRWDEKTRHIKTLDSNKTHLWASAPLYGPETVKKRKEWFRKWEKENDLSQTYNIRNFHYHAGDGDPENDVIMKRGPFLQTVSVTSMRLYKTRISILHDDLIGDNSGEEHLDIEK</sequence>
<dbReference type="RefSeq" id="WP_169677419.1">
    <property type="nucleotide sequence ID" value="NZ_JABBNU010000001.1"/>
</dbReference>
<keyword evidence="2" id="KW-1185">Reference proteome</keyword>
<dbReference type="InterPro" id="IPR008551">
    <property type="entry name" value="TANGO2"/>
</dbReference>
<organism evidence="1 2">
    <name type="scientific">Marinigracilibium pacificum</name>
    <dbReference type="NCBI Taxonomy" id="2729599"/>
    <lineage>
        <taxon>Bacteria</taxon>
        <taxon>Pseudomonadati</taxon>
        <taxon>Bacteroidota</taxon>
        <taxon>Cytophagia</taxon>
        <taxon>Cytophagales</taxon>
        <taxon>Flammeovirgaceae</taxon>
        <taxon>Marinigracilibium</taxon>
    </lineage>
</organism>
<evidence type="ECO:0000313" key="1">
    <source>
        <dbReference type="EMBL" id="NMM46785.1"/>
    </source>
</evidence>
<accession>A0A848IU06</accession>
<dbReference type="AlphaFoldDB" id="A0A848IU06"/>
<dbReference type="Pfam" id="PF05742">
    <property type="entry name" value="TANGO2"/>
    <property type="match status" value="1"/>
</dbReference>
<dbReference type="Proteomes" id="UP000559010">
    <property type="component" value="Unassembled WGS sequence"/>
</dbReference>
<gene>
    <name evidence="1" type="ORF">HH304_00130</name>
</gene>
<dbReference type="EMBL" id="JABBNU010000001">
    <property type="protein sequence ID" value="NMM46785.1"/>
    <property type="molecule type" value="Genomic_DNA"/>
</dbReference>
<reference evidence="1 2" key="1">
    <citation type="submission" date="2020-04" db="EMBL/GenBank/DDBJ databases">
        <title>Flammeovirgaceae bacterium KN852 isolated from deep sea.</title>
        <authorList>
            <person name="Zhang D.-C."/>
        </authorList>
    </citation>
    <scope>NUCLEOTIDE SEQUENCE [LARGE SCALE GENOMIC DNA]</scope>
    <source>
        <strain evidence="1 2">KN852</strain>
    </source>
</reference>
<proteinExistence type="predicted"/>
<evidence type="ECO:0000313" key="2">
    <source>
        <dbReference type="Proteomes" id="UP000559010"/>
    </source>
</evidence>
<protein>
    <submittedName>
        <fullName evidence="1">NRDE family protein</fullName>
    </submittedName>
</protein>
<comment type="caution">
    <text evidence="1">The sequence shown here is derived from an EMBL/GenBank/DDBJ whole genome shotgun (WGS) entry which is preliminary data.</text>
</comment>
<name>A0A848IU06_9BACT</name>